<evidence type="ECO:0000313" key="2">
    <source>
        <dbReference type="EMBL" id="MED6120823.1"/>
    </source>
</evidence>
<proteinExistence type="predicted"/>
<dbReference type="InterPro" id="IPR005162">
    <property type="entry name" value="Retrotrans_gag_dom"/>
</dbReference>
<name>A0ABU6RA14_9FABA</name>
<accession>A0ABU6RA14</accession>
<keyword evidence="3" id="KW-1185">Reference proteome</keyword>
<evidence type="ECO:0000259" key="1">
    <source>
        <dbReference type="Pfam" id="PF03732"/>
    </source>
</evidence>
<dbReference type="Proteomes" id="UP001341840">
    <property type="component" value="Unassembled WGS sequence"/>
</dbReference>
<dbReference type="Pfam" id="PF03732">
    <property type="entry name" value="Retrotrans_gag"/>
    <property type="match status" value="1"/>
</dbReference>
<feature type="domain" description="Retrotransposon gag" evidence="1">
    <location>
        <begin position="70"/>
        <end position="107"/>
    </location>
</feature>
<comment type="caution">
    <text evidence="2">The sequence shown here is derived from an EMBL/GenBank/DDBJ whole genome shotgun (WGS) entry which is preliminary data.</text>
</comment>
<gene>
    <name evidence="2" type="ORF">PIB30_024543</name>
</gene>
<organism evidence="2 3">
    <name type="scientific">Stylosanthes scabra</name>
    <dbReference type="NCBI Taxonomy" id="79078"/>
    <lineage>
        <taxon>Eukaryota</taxon>
        <taxon>Viridiplantae</taxon>
        <taxon>Streptophyta</taxon>
        <taxon>Embryophyta</taxon>
        <taxon>Tracheophyta</taxon>
        <taxon>Spermatophyta</taxon>
        <taxon>Magnoliopsida</taxon>
        <taxon>eudicotyledons</taxon>
        <taxon>Gunneridae</taxon>
        <taxon>Pentapetalae</taxon>
        <taxon>rosids</taxon>
        <taxon>fabids</taxon>
        <taxon>Fabales</taxon>
        <taxon>Fabaceae</taxon>
        <taxon>Papilionoideae</taxon>
        <taxon>50 kb inversion clade</taxon>
        <taxon>dalbergioids sensu lato</taxon>
        <taxon>Dalbergieae</taxon>
        <taxon>Pterocarpus clade</taxon>
        <taxon>Stylosanthes</taxon>
    </lineage>
</organism>
<protein>
    <recommendedName>
        <fullName evidence="1">Retrotransposon gag domain-containing protein</fullName>
    </recommendedName>
</protein>
<evidence type="ECO:0000313" key="3">
    <source>
        <dbReference type="Proteomes" id="UP001341840"/>
    </source>
</evidence>
<sequence>MTAPFLRPSVSPPWKKAHDHALVMPQRELGVSINLRGNDTLLTLYYLIRSGALAGGSLRFRKDFGHQLTLFPFSLRDRAKEWFQVQPQESITTWADLVAKFLTKFFPP</sequence>
<dbReference type="EMBL" id="JASCZI010030296">
    <property type="protein sequence ID" value="MED6120823.1"/>
    <property type="molecule type" value="Genomic_DNA"/>
</dbReference>
<reference evidence="2 3" key="1">
    <citation type="journal article" date="2023" name="Plants (Basel)">
        <title>Bridging the Gap: Combining Genomics and Transcriptomics Approaches to Understand Stylosanthes scabra, an Orphan Legume from the Brazilian Caatinga.</title>
        <authorList>
            <person name="Ferreira-Neto J.R.C."/>
            <person name="da Silva M.D."/>
            <person name="Binneck E."/>
            <person name="de Melo N.F."/>
            <person name="da Silva R.H."/>
            <person name="de Melo A.L.T.M."/>
            <person name="Pandolfi V."/>
            <person name="Bustamante F.O."/>
            <person name="Brasileiro-Vidal A.C."/>
            <person name="Benko-Iseppon A.M."/>
        </authorList>
    </citation>
    <scope>NUCLEOTIDE SEQUENCE [LARGE SCALE GENOMIC DNA]</scope>
    <source>
        <tissue evidence="2">Leaves</tissue>
    </source>
</reference>